<comment type="caution">
    <text evidence="1">The sequence shown here is derived from an EMBL/GenBank/DDBJ whole genome shotgun (WGS) entry which is preliminary data.</text>
</comment>
<dbReference type="Proteomes" id="UP000033649">
    <property type="component" value="Unassembled WGS sequence"/>
</dbReference>
<dbReference type="EMBL" id="JZEY01000054">
    <property type="protein sequence ID" value="KKB09805.1"/>
    <property type="molecule type" value="Genomic_DNA"/>
</dbReference>
<organism evidence="1 2">
    <name type="scientific">Devosia chinhatensis</name>
    <dbReference type="NCBI Taxonomy" id="429727"/>
    <lineage>
        <taxon>Bacteria</taxon>
        <taxon>Pseudomonadati</taxon>
        <taxon>Pseudomonadota</taxon>
        <taxon>Alphaproteobacteria</taxon>
        <taxon>Hyphomicrobiales</taxon>
        <taxon>Devosiaceae</taxon>
        <taxon>Devosia</taxon>
    </lineage>
</organism>
<dbReference type="RefSeq" id="WP_046104496.1">
    <property type="nucleotide sequence ID" value="NZ_JZEY01000054.1"/>
</dbReference>
<gene>
    <name evidence="1" type="ORF">VE26_08105</name>
</gene>
<accession>A0A0F5FMK4</accession>
<protein>
    <submittedName>
        <fullName evidence="1">Uncharacterized protein</fullName>
    </submittedName>
</protein>
<dbReference type="PATRIC" id="fig|429727.3.peg.1676"/>
<proteinExistence type="predicted"/>
<dbReference type="STRING" id="429727.VE26_08105"/>
<keyword evidence="2" id="KW-1185">Reference proteome</keyword>
<dbReference type="AlphaFoldDB" id="A0A0F5FMK4"/>
<name>A0A0F5FMK4_9HYPH</name>
<evidence type="ECO:0000313" key="1">
    <source>
        <dbReference type="EMBL" id="KKB09805.1"/>
    </source>
</evidence>
<dbReference type="OrthoDB" id="7916272at2"/>
<evidence type="ECO:0000313" key="2">
    <source>
        <dbReference type="Proteomes" id="UP000033649"/>
    </source>
</evidence>
<reference evidence="1 2" key="1">
    <citation type="submission" date="2015-03" db="EMBL/GenBank/DDBJ databases">
        <authorList>
            <person name="Hassan Y."/>
            <person name="Lepp D."/>
            <person name="Li X.-Z."/>
            <person name="Zhou T."/>
        </authorList>
    </citation>
    <scope>NUCLEOTIDE SEQUENCE [LARGE SCALE GENOMIC DNA]</scope>
    <source>
        <strain evidence="1 2">IPL18</strain>
    </source>
</reference>
<sequence length="86" mass="8599">MPDRFSSHSSGLDAPATHGFAIVPHDSNDLAEVTRAIFVSGGGNLVVQMASGATLNFGGIPAGTLLPIRANRVLAASTASGLVGLV</sequence>